<comment type="subcellular location">
    <subcellularLocation>
        <location evidence="1">Mitochondrion inner membrane</location>
        <topology evidence="1">Single-pass membrane protein</topology>
    </subcellularLocation>
</comment>
<dbReference type="PANTHER" id="PTHR14009:SF1">
    <property type="entry name" value="MITOCHONDRIAL PROTON_CALCIUM EXCHANGER PROTEIN"/>
    <property type="match status" value="1"/>
</dbReference>
<keyword evidence="4 9" id="KW-1133">Transmembrane helix</keyword>
<evidence type="ECO:0000313" key="12">
    <source>
        <dbReference type="Proteomes" id="UP001172155"/>
    </source>
</evidence>
<evidence type="ECO:0000256" key="1">
    <source>
        <dbReference type="ARBA" id="ARBA00004434"/>
    </source>
</evidence>
<dbReference type="EMBL" id="JAUKUD010000003">
    <property type="protein sequence ID" value="KAK0749903.1"/>
    <property type="molecule type" value="Genomic_DNA"/>
</dbReference>
<dbReference type="GO" id="GO:0005743">
    <property type="term" value="C:mitochondrial inner membrane"/>
    <property type="evidence" value="ECO:0007669"/>
    <property type="project" value="UniProtKB-SubCell"/>
</dbReference>
<dbReference type="GO" id="GO:0043022">
    <property type="term" value="F:ribosome binding"/>
    <property type="evidence" value="ECO:0007669"/>
    <property type="project" value="InterPro"/>
</dbReference>
<organism evidence="11 12">
    <name type="scientific">Schizothecium vesticola</name>
    <dbReference type="NCBI Taxonomy" id="314040"/>
    <lineage>
        <taxon>Eukaryota</taxon>
        <taxon>Fungi</taxon>
        <taxon>Dikarya</taxon>
        <taxon>Ascomycota</taxon>
        <taxon>Pezizomycotina</taxon>
        <taxon>Sordariomycetes</taxon>
        <taxon>Sordariomycetidae</taxon>
        <taxon>Sordariales</taxon>
        <taxon>Schizotheciaceae</taxon>
        <taxon>Schizothecium</taxon>
    </lineage>
</organism>
<dbReference type="InterPro" id="IPR033122">
    <property type="entry name" value="LETM1-like_RBD"/>
</dbReference>
<evidence type="ECO:0000256" key="3">
    <source>
        <dbReference type="ARBA" id="ARBA00022792"/>
    </source>
</evidence>
<dbReference type="PROSITE" id="PS51758">
    <property type="entry name" value="LETM1_RBD"/>
    <property type="match status" value="1"/>
</dbReference>
<reference evidence="11" key="1">
    <citation type="submission" date="2023-06" db="EMBL/GenBank/DDBJ databases">
        <title>Genome-scale phylogeny and comparative genomics of the fungal order Sordariales.</title>
        <authorList>
            <consortium name="Lawrence Berkeley National Laboratory"/>
            <person name="Hensen N."/>
            <person name="Bonometti L."/>
            <person name="Westerberg I."/>
            <person name="Brannstrom I.O."/>
            <person name="Guillou S."/>
            <person name="Cros-Aarteil S."/>
            <person name="Calhoun S."/>
            <person name="Haridas S."/>
            <person name="Kuo A."/>
            <person name="Mondo S."/>
            <person name="Pangilinan J."/>
            <person name="Riley R."/>
            <person name="LaButti K."/>
            <person name="Andreopoulos B."/>
            <person name="Lipzen A."/>
            <person name="Chen C."/>
            <person name="Yanf M."/>
            <person name="Daum C."/>
            <person name="Ng V."/>
            <person name="Clum A."/>
            <person name="Steindorff A."/>
            <person name="Ohm R."/>
            <person name="Martin F."/>
            <person name="Silar P."/>
            <person name="Natvig D."/>
            <person name="Lalanne C."/>
            <person name="Gautier V."/>
            <person name="Ament-velasquez S.L."/>
            <person name="Kruys A."/>
            <person name="Hutchinson M.I."/>
            <person name="Powell A.J."/>
            <person name="Barry K."/>
            <person name="Miller A.N."/>
            <person name="Grigoriev I.V."/>
            <person name="Debuchy R."/>
            <person name="Gladieux P."/>
            <person name="Thoren M.H."/>
            <person name="Johannesson H."/>
        </authorList>
    </citation>
    <scope>NUCLEOTIDE SEQUENCE</scope>
    <source>
        <strain evidence="11">SMH3187-1</strain>
    </source>
</reference>
<feature type="region of interest" description="Disordered" evidence="8">
    <location>
        <begin position="28"/>
        <end position="91"/>
    </location>
</feature>
<keyword evidence="5 7" id="KW-0496">Mitochondrion</keyword>
<gene>
    <name evidence="11" type="ORF">B0T18DRAFT_427952</name>
</gene>
<dbReference type="GO" id="GO:0030003">
    <property type="term" value="P:intracellular monoatomic cation homeostasis"/>
    <property type="evidence" value="ECO:0007669"/>
    <property type="project" value="TreeGrafter"/>
</dbReference>
<keyword evidence="12" id="KW-1185">Reference proteome</keyword>
<evidence type="ECO:0000256" key="7">
    <source>
        <dbReference type="PROSITE-ProRule" id="PRU01094"/>
    </source>
</evidence>
<proteinExistence type="predicted"/>
<dbReference type="PANTHER" id="PTHR14009">
    <property type="entry name" value="LEUCINE ZIPPER-EF-HAND CONTAINING TRANSMEMBRANE PROTEIN"/>
    <property type="match status" value="1"/>
</dbReference>
<evidence type="ECO:0000256" key="6">
    <source>
        <dbReference type="ARBA" id="ARBA00023136"/>
    </source>
</evidence>
<evidence type="ECO:0000256" key="9">
    <source>
        <dbReference type="SAM" id="Phobius"/>
    </source>
</evidence>
<keyword evidence="3" id="KW-0999">Mitochondrion inner membrane</keyword>
<dbReference type="InterPro" id="IPR044202">
    <property type="entry name" value="LETM1/MDM38-like"/>
</dbReference>
<evidence type="ECO:0000259" key="10">
    <source>
        <dbReference type="PROSITE" id="PS51758"/>
    </source>
</evidence>
<name>A0AA40F2E2_9PEZI</name>
<keyword evidence="6 9" id="KW-0472">Membrane</keyword>
<evidence type="ECO:0000256" key="4">
    <source>
        <dbReference type="ARBA" id="ARBA00022989"/>
    </source>
</evidence>
<accession>A0AA40F2E2</accession>
<feature type="compositionally biased region" description="Low complexity" evidence="8">
    <location>
        <begin position="32"/>
        <end position="46"/>
    </location>
</feature>
<protein>
    <recommendedName>
        <fullName evidence="10">Letm1 RBD domain-containing protein</fullName>
    </recommendedName>
</protein>
<dbReference type="Pfam" id="PF07766">
    <property type="entry name" value="LETM1_RBD"/>
    <property type="match status" value="1"/>
</dbReference>
<dbReference type="AlphaFoldDB" id="A0AA40F2E2"/>
<evidence type="ECO:0000256" key="5">
    <source>
        <dbReference type="ARBA" id="ARBA00023128"/>
    </source>
</evidence>
<feature type="compositionally biased region" description="Pro residues" evidence="8">
    <location>
        <begin position="47"/>
        <end position="86"/>
    </location>
</feature>
<evidence type="ECO:0000313" key="11">
    <source>
        <dbReference type="EMBL" id="KAK0749903.1"/>
    </source>
</evidence>
<feature type="transmembrane region" description="Helical" evidence="9">
    <location>
        <begin position="150"/>
        <end position="172"/>
    </location>
</feature>
<evidence type="ECO:0000256" key="2">
    <source>
        <dbReference type="ARBA" id="ARBA00022692"/>
    </source>
</evidence>
<keyword evidence="2 9" id="KW-0812">Transmembrane</keyword>
<dbReference type="Proteomes" id="UP001172155">
    <property type="component" value="Unassembled WGS sequence"/>
</dbReference>
<feature type="domain" description="Letm1 RBD" evidence="10">
    <location>
        <begin position="140"/>
        <end position="338"/>
    </location>
</feature>
<evidence type="ECO:0000256" key="8">
    <source>
        <dbReference type="SAM" id="MobiDB-lite"/>
    </source>
</evidence>
<comment type="caution">
    <text evidence="11">The sequence shown here is derived from an EMBL/GenBank/DDBJ whole genome shotgun (WGS) entry which is preliminary data.</text>
</comment>
<sequence>MITRLPIHLKASSSRLFSPRRSPLHIVHRARYSSSAAATATATSPRYRPPPTPRPLPSKLLPPPTPPPRQPPGHHPPPPLTIPPPTSTSESKPAYLLRLGKAYLTFYKTGLHQILTNARLLRPNPPSPPPPEGSRARRLLVDRYRHDRNLLAPFGVLLLVCGELTPFVVLFFPRMVPYTCRIPRQVAKLEKGHDEGRRGEVARLEGWERPGSRVGGEMTDRVEELMVVAGTPGWARAVGRVVPGVVRSRAMRKVREVMEDDKALRPQGAVEALVGEEVRLAAMERGLLVGGVAEDVLRARLRAWVDCSTDERACFELLLRGEGELVRRGALPEAAWEV</sequence>